<dbReference type="AlphaFoldDB" id="A0A5J6L065"/>
<dbReference type="KEGG" id="mlz:F6J85_01260"/>
<dbReference type="Proteomes" id="UP000325516">
    <property type="component" value="Chromosome"/>
</dbReference>
<dbReference type="RefSeq" id="WP_150923505.1">
    <property type="nucleotide sequence ID" value="NZ_CP044232.1"/>
</dbReference>
<name>A0A5J6L065_9MICO</name>
<gene>
    <name evidence="1" type="ORF">F6J85_01260</name>
</gene>
<dbReference type="Pfam" id="PF13830">
    <property type="entry name" value="DUF4192"/>
    <property type="match status" value="1"/>
</dbReference>
<sequence length="391" mass="41555">MTTIFRAAGAADFLALVPRLLGYRPTRSLVLIPFDGNRTLGGLRLDLPDTLDRAELDSLSSTYIGMVCKVSHADAVAAVVYTDDAFAAVEGRPQEALARALIAQSDVCGLRVSEALCVAADGWGSYLDPGCPAAGHPLSDIPYDHEAFADEPLPTEDQASGADLPRIDLAEKERLGRALIEIDRALSALFGDVPQSSSPPLGPDALSTVGRMDDVPLLLEEAIEYAPAELDPYEAAAVVWCLTRPGLRDVALVQWARDLAAGDEAFAAQMRYAEGGGYPEHLAAPIWGEGPSPDPDRLQAALALTRHLAAAAPRATRPGILAAAAWLAWALGRSTHAGRYAEMAREIEPDHGMAGIVLAFAASGHLPEWVYRRSVPSDPVTRLIDSRGVES</sequence>
<accession>A0A5J6L065</accession>
<proteinExistence type="predicted"/>
<organism evidence="1 2">
    <name type="scientific">Microbacterium lushaniae</name>
    <dbReference type="NCBI Taxonomy" id="2614639"/>
    <lineage>
        <taxon>Bacteria</taxon>
        <taxon>Bacillati</taxon>
        <taxon>Actinomycetota</taxon>
        <taxon>Actinomycetes</taxon>
        <taxon>Micrococcales</taxon>
        <taxon>Microbacteriaceae</taxon>
        <taxon>Microbacterium</taxon>
    </lineage>
</organism>
<protein>
    <submittedName>
        <fullName evidence="1">DUF4192 family protein</fullName>
    </submittedName>
</protein>
<reference evidence="2" key="1">
    <citation type="submission" date="2019-09" db="EMBL/GenBank/DDBJ databases">
        <title>Mumia zhuanghuii sp. nov. isolated from the intestinal contents of plateau pika (Ochotona curzoniae) in the Qinghai-Tibet plateau of China.</title>
        <authorList>
            <person name="Tian Z."/>
        </authorList>
    </citation>
    <scope>NUCLEOTIDE SEQUENCE [LARGE SCALE GENOMIC DNA]</scope>
    <source>
        <strain evidence="2">L-031</strain>
    </source>
</reference>
<evidence type="ECO:0000313" key="1">
    <source>
        <dbReference type="EMBL" id="QEW01859.1"/>
    </source>
</evidence>
<dbReference type="EMBL" id="CP044232">
    <property type="protein sequence ID" value="QEW01859.1"/>
    <property type="molecule type" value="Genomic_DNA"/>
</dbReference>
<dbReference type="InterPro" id="IPR025447">
    <property type="entry name" value="DUF4192"/>
</dbReference>
<evidence type="ECO:0000313" key="2">
    <source>
        <dbReference type="Proteomes" id="UP000325516"/>
    </source>
</evidence>
<keyword evidence="2" id="KW-1185">Reference proteome</keyword>